<feature type="chain" id="PRO_5012881462" evidence="1">
    <location>
        <begin position="16"/>
        <end position="355"/>
    </location>
</feature>
<evidence type="ECO:0000256" key="1">
    <source>
        <dbReference type="SAM" id="SignalP"/>
    </source>
</evidence>
<feature type="non-terminal residue" evidence="2">
    <location>
        <position position="355"/>
    </location>
</feature>
<proteinExistence type="predicted"/>
<accession>A0A0A7CN76</accession>
<dbReference type="AlphaFoldDB" id="A0A0A7CN76"/>
<sequence>MIVVLSILLATTTLATPTLRILWPPTGHLVNTSDVRMTYAVDGPFDGFVRLSGSKVKGDLAATSDSVFLSGTLFGSYWASAQLVDSSHRRIGPPAMLHFERILSHAEAHMQRQRQPSKQALVFRVAERSAVFDPFRALGVDGRDVAAHGLTNNKTMEQLTAYAAAPSAKAPHYIIQIWKAYTDALAPCQGAVMLYANSQDYSDPALSLVGRHVGVHATVLELSSVGPMPHTVDAVVGPSQYAAFHPSVARAIVAHSHYVISPGVDTDMFTPAGKKDSTKCLIVGYLGRVAAEKSLGLLASAIEMLMAAESGRCFEFRWVGDGPDIDYYRRFPIALVGGIYNKTDLVRELQSWDIA</sequence>
<dbReference type="SUPFAM" id="SSF53756">
    <property type="entry name" value="UDP-Glycosyltransferase/glycogen phosphorylase"/>
    <property type="match status" value="1"/>
</dbReference>
<dbReference type="Gene3D" id="3.40.50.2000">
    <property type="entry name" value="Glycogen Phosphorylase B"/>
    <property type="match status" value="2"/>
</dbReference>
<reference evidence="2" key="1">
    <citation type="journal article" date="2014" name="Genome Biol. Evol.">
        <title>The secreted proteins of Achlya hypogyna and Thraustotheca clavata identify the ancestral oomycete secretome and reveal gene acquisitions by horizontal gene transfer.</title>
        <authorList>
            <person name="Misner I."/>
            <person name="Blouin N."/>
            <person name="Leonard G."/>
            <person name="Richards T.A."/>
            <person name="Lane C.E."/>
        </authorList>
    </citation>
    <scope>NUCLEOTIDE SEQUENCE</scope>
    <source>
        <strain evidence="2">ATCC 48635</strain>
    </source>
</reference>
<protein>
    <submittedName>
        <fullName evidence="2">Secreted protein</fullName>
    </submittedName>
</protein>
<dbReference type="EMBL" id="KM038891">
    <property type="protein sequence ID" value="AIG56352.1"/>
    <property type="molecule type" value="Genomic_DNA"/>
</dbReference>
<evidence type="ECO:0000313" key="2">
    <source>
        <dbReference type="EMBL" id="AIG56352.1"/>
    </source>
</evidence>
<feature type="signal peptide" evidence="1">
    <location>
        <begin position="1"/>
        <end position="15"/>
    </location>
</feature>
<keyword evidence="1" id="KW-0732">Signal</keyword>
<name>A0A0A7CN76_ACHHY</name>
<organism evidence="2">
    <name type="scientific">Achlya hypogyna</name>
    <name type="common">Oomycete</name>
    <name type="synonym">Protoachlya hypogyna</name>
    <dbReference type="NCBI Taxonomy" id="1202772"/>
    <lineage>
        <taxon>Eukaryota</taxon>
        <taxon>Sar</taxon>
        <taxon>Stramenopiles</taxon>
        <taxon>Oomycota</taxon>
        <taxon>Saprolegniomycetes</taxon>
        <taxon>Saprolegniales</taxon>
        <taxon>Achlyaceae</taxon>
        <taxon>Achlya</taxon>
    </lineage>
</organism>